<comment type="caution">
    <text evidence="1">The sequence shown here is derived from an EMBL/GenBank/DDBJ whole genome shotgun (WGS) entry which is preliminary data.</text>
</comment>
<organism evidence="1 2">
    <name type="scientific">Rubellimicrobium mesophilum DSM 19309</name>
    <dbReference type="NCBI Taxonomy" id="442562"/>
    <lineage>
        <taxon>Bacteria</taxon>
        <taxon>Pseudomonadati</taxon>
        <taxon>Pseudomonadota</taxon>
        <taxon>Alphaproteobacteria</taxon>
        <taxon>Rhodobacterales</taxon>
        <taxon>Roseobacteraceae</taxon>
        <taxon>Rubellimicrobium</taxon>
    </lineage>
</organism>
<protein>
    <submittedName>
        <fullName evidence="1">Uncharacterized protein</fullName>
    </submittedName>
</protein>
<dbReference type="STRING" id="442562.Rumeso_03034"/>
<evidence type="ECO:0000313" key="2">
    <source>
        <dbReference type="Proteomes" id="UP000019666"/>
    </source>
</evidence>
<sequence length="85" mass="9928">MDRMRGRYTDLWQARLAKMTPEDLVAEVRHMAQQRGCPADLLPEDLDGALVWLQEQTQRDLAALPEAEREDLLARNPQYRDLLRP</sequence>
<reference evidence="1 2" key="1">
    <citation type="submission" date="2013-02" db="EMBL/GenBank/DDBJ databases">
        <authorList>
            <person name="Fiebig A."/>
            <person name="Goeker M."/>
            <person name="Klenk H.-P.P."/>
        </authorList>
    </citation>
    <scope>NUCLEOTIDE SEQUENCE [LARGE SCALE GENOMIC DNA]</scope>
    <source>
        <strain evidence="1 2">DSM 19309</strain>
    </source>
</reference>
<accession>A0A017HLK5</accession>
<name>A0A017HLK5_9RHOB</name>
<dbReference type="Proteomes" id="UP000019666">
    <property type="component" value="Unassembled WGS sequence"/>
</dbReference>
<gene>
    <name evidence="1" type="ORF">Rumeso_03034</name>
</gene>
<evidence type="ECO:0000313" key="1">
    <source>
        <dbReference type="EMBL" id="EYD75387.1"/>
    </source>
</evidence>
<dbReference type="HOGENOM" id="CLU_2510643_0_0_5"/>
<dbReference type="EMBL" id="AOSK01000083">
    <property type="protein sequence ID" value="EYD75387.1"/>
    <property type="molecule type" value="Genomic_DNA"/>
</dbReference>
<proteinExistence type="predicted"/>
<keyword evidence="2" id="KW-1185">Reference proteome</keyword>
<dbReference type="AlphaFoldDB" id="A0A017HLK5"/>